<evidence type="ECO:0000256" key="7">
    <source>
        <dbReference type="SAM" id="MobiDB-lite"/>
    </source>
</evidence>
<dbReference type="GO" id="GO:0006384">
    <property type="term" value="P:transcription initiation at RNA polymerase III promoter"/>
    <property type="evidence" value="ECO:0007669"/>
    <property type="project" value="InterPro"/>
</dbReference>
<proteinExistence type="inferred from homology"/>
<feature type="domain" description="RNA polymerase Rpb4/RPC9 core" evidence="8">
    <location>
        <begin position="56"/>
        <end position="185"/>
    </location>
</feature>
<evidence type="ECO:0000256" key="6">
    <source>
        <dbReference type="ARBA" id="ARBA00023242"/>
    </source>
</evidence>
<name>A0A7S3NJA9_9STRA</name>
<dbReference type="Gene3D" id="1.20.1250.40">
    <property type="match status" value="1"/>
</dbReference>
<evidence type="ECO:0000256" key="1">
    <source>
        <dbReference type="ARBA" id="ARBA00004123"/>
    </source>
</evidence>
<evidence type="ECO:0000256" key="3">
    <source>
        <dbReference type="ARBA" id="ARBA00016672"/>
    </source>
</evidence>
<keyword evidence="6" id="KW-0539">Nucleus</keyword>
<evidence type="ECO:0000256" key="5">
    <source>
        <dbReference type="ARBA" id="ARBA00023163"/>
    </source>
</evidence>
<dbReference type="InterPro" id="IPR010997">
    <property type="entry name" value="HRDC-like_sf"/>
</dbReference>
<evidence type="ECO:0000259" key="8">
    <source>
        <dbReference type="SMART" id="SM00657"/>
    </source>
</evidence>
<keyword evidence="4" id="KW-0240">DNA-directed RNA polymerase</keyword>
<gene>
    <name evidence="9" type="ORF">ALAG00032_LOCUS12376</name>
</gene>
<protein>
    <recommendedName>
        <fullName evidence="3">DNA-directed RNA polymerase III subunit RPC9</fullName>
    </recommendedName>
</protein>
<evidence type="ECO:0000256" key="4">
    <source>
        <dbReference type="ARBA" id="ARBA00022478"/>
    </source>
</evidence>
<comment type="subcellular location">
    <subcellularLocation>
        <location evidence="1">Nucleus</location>
    </subcellularLocation>
</comment>
<dbReference type="Pfam" id="PF03874">
    <property type="entry name" value="RNA_pol_Rpb4"/>
    <property type="match status" value="1"/>
</dbReference>
<feature type="region of interest" description="Disordered" evidence="7">
    <location>
        <begin position="35"/>
        <end position="68"/>
    </location>
</feature>
<dbReference type="InterPro" id="IPR005574">
    <property type="entry name" value="Rpb4/RPC9"/>
</dbReference>
<dbReference type="GO" id="GO:0000166">
    <property type="term" value="F:nucleotide binding"/>
    <property type="evidence" value="ECO:0007669"/>
    <property type="project" value="InterPro"/>
</dbReference>
<dbReference type="SMART" id="SM00657">
    <property type="entry name" value="RPOL4c"/>
    <property type="match status" value="1"/>
</dbReference>
<accession>A0A7S3NJA9</accession>
<dbReference type="GO" id="GO:0005666">
    <property type="term" value="C:RNA polymerase III complex"/>
    <property type="evidence" value="ECO:0007669"/>
    <property type="project" value="InterPro"/>
</dbReference>
<dbReference type="EMBL" id="HBIJ01018800">
    <property type="protein sequence ID" value="CAE0371594.1"/>
    <property type="molecule type" value="Transcribed_RNA"/>
</dbReference>
<evidence type="ECO:0000313" key="9">
    <source>
        <dbReference type="EMBL" id="CAE0371594.1"/>
    </source>
</evidence>
<evidence type="ECO:0000256" key="2">
    <source>
        <dbReference type="ARBA" id="ARBA00006898"/>
    </source>
</evidence>
<organism evidence="9">
    <name type="scientific">Aureoumbra lagunensis</name>
    <dbReference type="NCBI Taxonomy" id="44058"/>
    <lineage>
        <taxon>Eukaryota</taxon>
        <taxon>Sar</taxon>
        <taxon>Stramenopiles</taxon>
        <taxon>Ochrophyta</taxon>
        <taxon>Pelagophyceae</taxon>
        <taxon>Pelagomonadales</taxon>
        <taxon>Aureoumbra</taxon>
    </lineage>
</organism>
<dbReference type="InterPro" id="IPR006590">
    <property type="entry name" value="RNA_pol_Rpb4/RPC9_core"/>
</dbReference>
<dbReference type="PANTHER" id="PTHR15561">
    <property type="entry name" value="CALCITONIN GENE-RELATED PEPTIDE-RECEPTOR COMPONENT PROTEIN"/>
    <property type="match status" value="1"/>
</dbReference>
<dbReference type="PANTHER" id="PTHR15561:SF0">
    <property type="entry name" value="DNA-DIRECTED RNA POLYMERASE III SUBUNIT RPC9"/>
    <property type="match status" value="1"/>
</dbReference>
<sequence>MHKVVSGDDGWVTNVEALAFLKERLQKREEALKRYAEKKRKDDEEMRKGEEEEDGKKKKKKKKKNEKIEAIEKEIQSAEDAMNSKLEVADEIMDKALRYLESTPAKTQNVESAAECLRFLNRGKDSKGRDLRLTPEERLMIINHAPEAPVVIHSIIEKFESRYSDSEDYVIEDIMNSSKKYLRQAPSS</sequence>
<dbReference type="InterPro" id="IPR038324">
    <property type="entry name" value="Rpb4/RPC9_sf"/>
</dbReference>
<dbReference type="InterPro" id="IPR038846">
    <property type="entry name" value="RPC9"/>
</dbReference>
<dbReference type="SUPFAM" id="SSF47819">
    <property type="entry name" value="HRDC-like"/>
    <property type="match status" value="1"/>
</dbReference>
<keyword evidence="5" id="KW-0804">Transcription</keyword>
<feature type="compositionally biased region" description="Basic and acidic residues" evidence="7">
    <location>
        <begin position="35"/>
        <end position="56"/>
    </location>
</feature>
<reference evidence="9" key="1">
    <citation type="submission" date="2021-01" db="EMBL/GenBank/DDBJ databases">
        <authorList>
            <person name="Corre E."/>
            <person name="Pelletier E."/>
            <person name="Niang G."/>
            <person name="Scheremetjew M."/>
            <person name="Finn R."/>
            <person name="Kale V."/>
            <person name="Holt S."/>
            <person name="Cochrane G."/>
            <person name="Meng A."/>
            <person name="Brown T."/>
            <person name="Cohen L."/>
        </authorList>
    </citation>
    <scope>NUCLEOTIDE SEQUENCE</scope>
    <source>
        <strain evidence="9">CCMP1510</strain>
    </source>
</reference>
<comment type="similarity">
    <text evidence="2">Belongs to the eukaryotic RPC9 RNA polymerase subunit family.</text>
</comment>
<dbReference type="AlphaFoldDB" id="A0A7S3NJA9"/>